<sequence>MKMKKYVLAVFTGIAIFLLAACGSDPRKEFAKEMMNANGEQYNAASFKMKIDDLTYDGDQGGAYVKMFASQLKDVTIDGKYAYDEKAEALELEVTANVLGEKLPIQLVSKKDKMYMSTSFVSGALDLANSFGYPIELSKSELNKLKGKYIDIAEAGDTLSSGKLDQKNPLKDKELTNVKDSKMGKELIKLIESFDKKSFKKDKDVLTHTFTKTEIIQMLEKMDEVAKEDKDYKKSGNAKEIKDAIKTFKKDIEKMDLKVSINQKTKAVDTKLSMSANNKSDDSTVGMVMTISVTPQKNKKEINVPSKKEIISEDELNKIFSSMAPAETDETTSDEFNTADDYANFDDLKDNPELQKVIDEQLNEMIKQIEENPEMVTEESVKEFREKVKDIFTDEQMKKLNEALDKALKGETV</sequence>
<dbReference type="AlphaFoldDB" id="A0A242CIC5"/>
<keyword evidence="4" id="KW-1185">Reference proteome</keyword>
<accession>A0A242CIC5</accession>
<dbReference type="OrthoDB" id="2193161at2"/>
<evidence type="ECO:0000313" key="4">
    <source>
        <dbReference type="Proteomes" id="UP000195139"/>
    </source>
</evidence>
<comment type="caution">
    <text evidence="3">The sequence shown here is derived from an EMBL/GenBank/DDBJ whole genome shotgun (WGS) entry which is preliminary data.</text>
</comment>
<keyword evidence="1" id="KW-0732">Signal</keyword>
<dbReference type="PROSITE" id="PS51257">
    <property type="entry name" value="PROKAR_LIPOPROTEIN"/>
    <property type="match status" value="1"/>
</dbReference>
<evidence type="ECO:0000256" key="1">
    <source>
        <dbReference type="SAM" id="SignalP"/>
    </source>
</evidence>
<evidence type="ECO:0000313" key="3">
    <source>
        <dbReference type="EMBL" id="OTO09532.1"/>
    </source>
</evidence>
<organism evidence="3">
    <name type="scientific">Candidatus Enterococcus mansonii</name>
    <dbReference type="NCBI Taxonomy" id="1834181"/>
    <lineage>
        <taxon>Bacteria</taxon>
        <taxon>Bacillati</taxon>
        <taxon>Bacillota</taxon>
        <taxon>Bacilli</taxon>
        <taxon>Lactobacillales</taxon>
        <taxon>Enterococcaceae</taxon>
        <taxon>Enterococcus</taxon>
    </lineage>
</organism>
<name>A0A242CIC5_9ENTE</name>
<protein>
    <recommendedName>
        <fullName evidence="5">Lipoprotein</fullName>
    </recommendedName>
</protein>
<evidence type="ECO:0000313" key="2">
    <source>
        <dbReference type="EMBL" id="MEI5994723.1"/>
    </source>
</evidence>
<dbReference type="Proteomes" id="UP000195139">
    <property type="component" value="Unassembled WGS sequence"/>
</dbReference>
<reference evidence="2 4" key="2">
    <citation type="submission" date="2018-07" db="EMBL/GenBank/DDBJ databases">
        <title>The Genome Sequence of Enterococcus sp. DIV0659b.</title>
        <authorList>
            <consortium name="The Broad Institute Genomics Platform"/>
            <consortium name="The Broad Institute Genomic Center for Infectious Diseases"/>
            <person name="Earl A."/>
            <person name="Manson A."/>
            <person name="Schwartman J."/>
            <person name="Gilmore M."/>
            <person name="Abouelleil A."/>
            <person name="Cao P."/>
            <person name="Chapman S."/>
            <person name="Cusick C."/>
            <person name="Shea T."/>
            <person name="Young S."/>
            <person name="Neafsey D."/>
            <person name="Nusbaum C."/>
            <person name="Birren B."/>
        </authorList>
    </citation>
    <scope>NUCLEOTIDE SEQUENCE [LARGE SCALE GENOMIC DNA]</scope>
    <source>
        <strain evidence="2 4">4G2_DIV0659</strain>
    </source>
</reference>
<reference evidence="3" key="1">
    <citation type="submission" date="2017-05" db="EMBL/GenBank/DDBJ databases">
        <title>The Genome Sequence of Enterococcus sp. 4G2_DIV0659.</title>
        <authorList>
            <consortium name="The Broad Institute Genomics Platform"/>
            <consortium name="The Broad Institute Genomic Center for Infectious Diseases"/>
            <person name="Earl A."/>
            <person name="Manson A."/>
            <person name="Schwartman J."/>
            <person name="Gilmore M."/>
            <person name="Abouelleil A."/>
            <person name="Cao P."/>
            <person name="Chapman S."/>
            <person name="Cusick C."/>
            <person name="Shea T."/>
            <person name="Young S."/>
            <person name="Neafsey D."/>
            <person name="Nusbaum C."/>
            <person name="Birren B."/>
        </authorList>
    </citation>
    <scope>NUCLEOTIDE SEQUENCE [LARGE SCALE GENOMIC DNA]</scope>
    <source>
        <strain evidence="3">4G2_DIV0659</strain>
    </source>
</reference>
<dbReference type="EMBL" id="NGLE02000001">
    <property type="protein sequence ID" value="MEI5994723.1"/>
    <property type="molecule type" value="Genomic_DNA"/>
</dbReference>
<dbReference type="EMBL" id="NGLE01000001">
    <property type="protein sequence ID" value="OTO09532.1"/>
    <property type="molecule type" value="Genomic_DNA"/>
</dbReference>
<gene>
    <name evidence="3" type="ORF">A5880_000211</name>
    <name evidence="2" type="ORF">A5880_002309</name>
</gene>
<feature type="signal peptide" evidence="1">
    <location>
        <begin position="1"/>
        <end position="20"/>
    </location>
</feature>
<proteinExistence type="predicted"/>
<evidence type="ECO:0008006" key="5">
    <source>
        <dbReference type="Google" id="ProtNLM"/>
    </source>
</evidence>
<dbReference type="RefSeq" id="WP_086329180.1">
    <property type="nucleotide sequence ID" value="NZ_NGLE02000001.1"/>
</dbReference>
<feature type="chain" id="PRO_5038966435" description="Lipoprotein" evidence="1">
    <location>
        <begin position="21"/>
        <end position="413"/>
    </location>
</feature>